<proteinExistence type="predicted"/>
<organism evidence="5 6">
    <name type="scientific">Streptomyces siderophoricus</name>
    <dbReference type="NCBI Taxonomy" id="2802281"/>
    <lineage>
        <taxon>Bacteria</taxon>
        <taxon>Bacillati</taxon>
        <taxon>Actinomycetota</taxon>
        <taxon>Actinomycetes</taxon>
        <taxon>Kitasatosporales</taxon>
        <taxon>Streptomycetaceae</taxon>
        <taxon>Streptomyces</taxon>
    </lineage>
</organism>
<gene>
    <name evidence="5" type="ORF">JK360_34305</name>
</gene>
<dbReference type="InterPro" id="IPR000792">
    <property type="entry name" value="Tscrpt_reg_LuxR_C"/>
</dbReference>
<feature type="domain" description="HTH luxR-type" evidence="4">
    <location>
        <begin position="36"/>
        <end position="101"/>
    </location>
</feature>
<dbReference type="InterPro" id="IPR036388">
    <property type="entry name" value="WH-like_DNA-bd_sf"/>
</dbReference>
<keyword evidence="6" id="KW-1185">Reference proteome</keyword>
<protein>
    <submittedName>
        <fullName evidence="5">Helix-turn-helix transcriptional regulator</fullName>
    </submittedName>
</protein>
<evidence type="ECO:0000256" key="2">
    <source>
        <dbReference type="ARBA" id="ARBA00023125"/>
    </source>
</evidence>
<dbReference type="Proteomes" id="UP000629371">
    <property type="component" value="Unassembled WGS sequence"/>
</dbReference>
<dbReference type="EMBL" id="JAERRI010000027">
    <property type="protein sequence ID" value="MBL1094331.1"/>
    <property type="molecule type" value="Genomic_DNA"/>
</dbReference>
<dbReference type="SMART" id="SM00421">
    <property type="entry name" value="HTH_LUXR"/>
    <property type="match status" value="1"/>
</dbReference>
<evidence type="ECO:0000259" key="4">
    <source>
        <dbReference type="PROSITE" id="PS50043"/>
    </source>
</evidence>
<evidence type="ECO:0000313" key="5">
    <source>
        <dbReference type="EMBL" id="MBL1094331.1"/>
    </source>
</evidence>
<dbReference type="CDD" id="cd06170">
    <property type="entry name" value="LuxR_C_like"/>
    <property type="match status" value="1"/>
</dbReference>
<comment type="caution">
    <text evidence="5">The sequence shown here is derived from an EMBL/GenBank/DDBJ whole genome shotgun (WGS) entry which is preliminary data.</text>
</comment>
<dbReference type="PRINTS" id="PR00038">
    <property type="entry name" value="HTHLUXR"/>
</dbReference>
<evidence type="ECO:0000256" key="1">
    <source>
        <dbReference type="ARBA" id="ARBA00023015"/>
    </source>
</evidence>
<dbReference type="Gene3D" id="1.10.10.10">
    <property type="entry name" value="Winged helix-like DNA-binding domain superfamily/Winged helix DNA-binding domain"/>
    <property type="match status" value="1"/>
</dbReference>
<dbReference type="SUPFAM" id="SSF46894">
    <property type="entry name" value="C-terminal effector domain of the bipartite response regulators"/>
    <property type="match status" value="1"/>
</dbReference>
<dbReference type="PANTHER" id="PTHR44688:SF16">
    <property type="entry name" value="DNA-BINDING TRANSCRIPTIONAL ACTIVATOR DEVR_DOSR"/>
    <property type="match status" value="1"/>
</dbReference>
<evidence type="ECO:0000256" key="3">
    <source>
        <dbReference type="ARBA" id="ARBA00023163"/>
    </source>
</evidence>
<dbReference type="InterPro" id="IPR016032">
    <property type="entry name" value="Sig_transdc_resp-reg_C-effctor"/>
</dbReference>
<dbReference type="PROSITE" id="PS50043">
    <property type="entry name" value="HTH_LUXR_2"/>
    <property type="match status" value="1"/>
</dbReference>
<name>A0ABS1N350_9ACTN</name>
<dbReference type="Pfam" id="PF00196">
    <property type="entry name" value="GerE"/>
    <property type="match status" value="1"/>
</dbReference>
<accession>A0ABS1N350</accession>
<evidence type="ECO:0000313" key="6">
    <source>
        <dbReference type="Proteomes" id="UP000629371"/>
    </source>
</evidence>
<dbReference type="PANTHER" id="PTHR44688">
    <property type="entry name" value="DNA-BINDING TRANSCRIPTIONAL ACTIVATOR DEVR_DOSR"/>
    <property type="match status" value="1"/>
</dbReference>
<reference evidence="5 6" key="1">
    <citation type="submission" date="2021-01" db="EMBL/GenBank/DDBJ databases">
        <title>WGS of actinomycetes isolated from Thailand.</title>
        <authorList>
            <person name="Thawai C."/>
        </authorList>
    </citation>
    <scope>NUCLEOTIDE SEQUENCE [LARGE SCALE GENOMIC DNA]</scope>
    <source>
        <strain evidence="5 6">CH9-7</strain>
    </source>
</reference>
<keyword evidence="3" id="KW-0804">Transcription</keyword>
<dbReference type="PROSITE" id="PS00622">
    <property type="entry name" value="HTH_LUXR_1"/>
    <property type="match status" value="1"/>
</dbReference>
<keyword evidence="2" id="KW-0238">DNA-binding</keyword>
<keyword evidence="1" id="KW-0805">Transcription regulation</keyword>
<sequence length="112" mass="12519">MQRCASFRIHRTAEFTDGTFSMSTQSFSSTWRTGTRAFGWDSLTRAELRVARLVAEGLTNRAVARRLGISPHTVDTHLRHSFTKLDIGSRVELTRYVLLHDVPGAGEGREAA</sequence>